<sequence>MRSISKIITLGLSVLLVVPLLSLQQEDTPAEQIKQRLICQTDSLLGAIQLLQTTKMDITQSLTLQQRFRKVRLAYKRLEWATEYFVPLTARQVNGPPVPETELSGLVIQPKGLQVIEQFIFPRFAQDKKQELKDLLAQMAINTAEFSAYFQQAELQNWQIFDAVKLEVFRIETLGLNDFDDPLSKRCFPESATALQSLQEVTRHYGTVTEFDPAIRYLQQPTTFDLFDRANFITSYANPLTRSLKVLKARIKMPDVRYNRLLNQDAATLFDANAFNRNAYTAEPGDSATTEKIVLGKKLFFDPILSGNGKRSCASCHNPNLAFTDGLVKNLNITGRKMIQRNTPTLINAALQPVQFYDLRAPSLEDQVMAVVRNPEEMHGDMKIAIRKLWSDSSYHKLFSLTYPKRGRAGIDTLEVMNALASYIRSLTALNSRFDAYMQGDKYALKNAEIAGFNLFMGKARCGTCHYLPLFNGVQPPRYMQMEAEVIGVPQKKNSKSIDPDLGLYSIQSGDFNKHAFKTTTVRNAARTAPYMHNGVFQTLEEVIDFYNKGGGLGAKLKVPNQTLDAAPLHLSQKEKIKLIDFIKCLDSRQLNPY</sequence>
<dbReference type="InterPro" id="IPR036909">
    <property type="entry name" value="Cyt_c-like_dom_sf"/>
</dbReference>
<reference evidence="9 10" key="1">
    <citation type="submission" date="2020-08" db="EMBL/GenBank/DDBJ databases">
        <title>Genomic Encyclopedia of Type Strains, Phase IV (KMG-V): Genome sequencing to study the core and pangenomes of soil and plant-associated prokaryotes.</title>
        <authorList>
            <person name="Whitman W."/>
        </authorList>
    </citation>
    <scope>NUCLEOTIDE SEQUENCE [LARGE SCALE GENOMIC DNA]</scope>
    <source>
        <strain evidence="9 10">M2T3</strain>
    </source>
</reference>
<protein>
    <submittedName>
        <fullName evidence="9">Cytochrome c peroxidase</fullName>
        <ecNumber evidence="9">1.11.1.5</ecNumber>
    </submittedName>
</protein>
<keyword evidence="3 7" id="KW-0479">Metal-binding</keyword>
<dbReference type="SUPFAM" id="SSF46626">
    <property type="entry name" value="Cytochrome c"/>
    <property type="match status" value="2"/>
</dbReference>
<dbReference type="PANTHER" id="PTHR30600">
    <property type="entry name" value="CYTOCHROME C PEROXIDASE-RELATED"/>
    <property type="match status" value="1"/>
</dbReference>
<evidence type="ECO:0000256" key="4">
    <source>
        <dbReference type="ARBA" id="ARBA00022729"/>
    </source>
</evidence>
<dbReference type="Proteomes" id="UP000521017">
    <property type="component" value="Unassembled WGS sequence"/>
</dbReference>
<evidence type="ECO:0000256" key="2">
    <source>
        <dbReference type="ARBA" id="ARBA00022617"/>
    </source>
</evidence>
<evidence type="ECO:0000313" key="10">
    <source>
        <dbReference type="Proteomes" id="UP000521017"/>
    </source>
</evidence>
<evidence type="ECO:0000313" key="9">
    <source>
        <dbReference type="EMBL" id="MBB6498803.1"/>
    </source>
</evidence>
<evidence type="ECO:0000256" key="5">
    <source>
        <dbReference type="ARBA" id="ARBA00023002"/>
    </source>
</evidence>
<dbReference type="PROSITE" id="PS51007">
    <property type="entry name" value="CYTC"/>
    <property type="match status" value="2"/>
</dbReference>
<dbReference type="PANTHER" id="PTHR30600:SF10">
    <property type="entry name" value="BLL6722 PROTEIN"/>
    <property type="match status" value="1"/>
</dbReference>
<feature type="domain" description="Cytochrome c" evidence="8">
    <location>
        <begin position="447"/>
        <end position="587"/>
    </location>
</feature>
<feature type="domain" description="Cytochrome c" evidence="8">
    <location>
        <begin position="291"/>
        <end position="428"/>
    </location>
</feature>
<dbReference type="Gene3D" id="1.10.760.10">
    <property type="entry name" value="Cytochrome c-like domain"/>
    <property type="match status" value="2"/>
</dbReference>
<comment type="subcellular location">
    <subcellularLocation>
        <location evidence="1">Cell envelope</location>
    </subcellularLocation>
</comment>
<dbReference type="GO" id="GO:0046872">
    <property type="term" value="F:metal ion binding"/>
    <property type="evidence" value="ECO:0007669"/>
    <property type="project" value="UniProtKB-KW"/>
</dbReference>
<dbReference type="InterPro" id="IPR051395">
    <property type="entry name" value="Cytochrome_c_Peroxidase/MauG"/>
</dbReference>
<evidence type="ECO:0000256" key="6">
    <source>
        <dbReference type="ARBA" id="ARBA00023004"/>
    </source>
</evidence>
<evidence type="ECO:0000259" key="8">
    <source>
        <dbReference type="PROSITE" id="PS51007"/>
    </source>
</evidence>
<keyword evidence="2 7" id="KW-0349">Heme</keyword>
<dbReference type="GO" id="GO:0004130">
    <property type="term" value="F:cytochrome-c peroxidase activity"/>
    <property type="evidence" value="ECO:0007669"/>
    <property type="project" value="UniProtKB-EC"/>
</dbReference>
<organism evidence="9 10">
    <name type="scientific">Pedobacter cryoconitis</name>
    <dbReference type="NCBI Taxonomy" id="188932"/>
    <lineage>
        <taxon>Bacteria</taxon>
        <taxon>Pseudomonadati</taxon>
        <taxon>Bacteroidota</taxon>
        <taxon>Sphingobacteriia</taxon>
        <taxon>Sphingobacteriales</taxon>
        <taxon>Sphingobacteriaceae</taxon>
        <taxon>Pedobacter</taxon>
    </lineage>
</organism>
<dbReference type="InterPro" id="IPR004852">
    <property type="entry name" value="Di-haem_cyt_c_peroxidsae"/>
</dbReference>
<keyword evidence="5 9" id="KW-0560">Oxidoreductase</keyword>
<dbReference type="EMBL" id="JACHCC010000002">
    <property type="protein sequence ID" value="MBB6498803.1"/>
    <property type="molecule type" value="Genomic_DNA"/>
</dbReference>
<dbReference type="AlphaFoldDB" id="A0A7X0J0Z2"/>
<dbReference type="GO" id="GO:0020037">
    <property type="term" value="F:heme binding"/>
    <property type="evidence" value="ECO:0007669"/>
    <property type="project" value="InterPro"/>
</dbReference>
<dbReference type="InterPro" id="IPR038352">
    <property type="entry name" value="Imelysin_sf"/>
</dbReference>
<name>A0A7X0J0Z2_9SPHI</name>
<dbReference type="Gene3D" id="1.20.1420.20">
    <property type="entry name" value="M75 peptidase, HXXE motif"/>
    <property type="match status" value="1"/>
</dbReference>
<evidence type="ECO:0000256" key="3">
    <source>
        <dbReference type="ARBA" id="ARBA00022723"/>
    </source>
</evidence>
<keyword evidence="4" id="KW-0732">Signal</keyword>
<dbReference type="RefSeq" id="WP_184623251.1">
    <property type="nucleotide sequence ID" value="NZ_JACHCC010000002.1"/>
</dbReference>
<gene>
    <name evidence="9" type="ORF">HDF25_000940</name>
</gene>
<evidence type="ECO:0000256" key="1">
    <source>
        <dbReference type="ARBA" id="ARBA00004196"/>
    </source>
</evidence>
<dbReference type="GO" id="GO:0030313">
    <property type="term" value="C:cell envelope"/>
    <property type="evidence" value="ECO:0007669"/>
    <property type="project" value="UniProtKB-SubCell"/>
</dbReference>
<dbReference type="InterPro" id="IPR009056">
    <property type="entry name" value="Cyt_c-like_dom"/>
</dbReference>
<comment type="caution">
    <text evidence="9">The sequence shown here is derived from an EMBL/GenBank/DDBJ whole genome shotgun (WGS) entry which is preliminary data.</text>
</comment>
<keyword evidence="6 7" id="KW-0408">Iron</keyword>
<evidence type="ECO:0000256" key="7">
    <source>
        <dbReference type="PROSITE-ProRule" id="PRU00433"/>
    </source>
</evidence>
<dbReference type="EC" id="1.11.1.5" evidence="9"/>
<keyword evidence="9" id="KW-0575">Peroxidase</keyword>
<dbReference type="Pfam" id="PF03150">
    <property type="entry name" value="CCP_MauG"/>
    <property type="match status" value="1"/>
</dbReference>
<dbReference type="GO" id="GO:0009055">
    <property type="term" value="F:electron transfer activity"/>
    <property type="evidence" value="ECO:0007669"/>
    <property type="project" value="InterPro"/>
</dbReference>
<accession>A0A7X0J0Z2</accession>
<proteinExistence type="predicted"/>